<protein>
    <submittedName>
        <fullName evidence="4">LCP family protein</fullName>
    </submittedName>
</protein>
<dbReference type="PANTHER" id="PTHR33392">
    <property type="entry name" value="POLYISOPRENYL-TEICHOIC ACID--PEPTIDOGLYCAN TEICHOIC ACID TRANSFERASE TAGU"/>
    <property type="match status" value="1"/>
</dbReference>
<reference evidence="5" key="1">
    <citation type="submission" date="2020-05" db="EMBL/GenBank/DDBJ databases">
        <title>Classification of alakaliphilic streptomycetes isolated from an alkaline soil next to Lonar Crater, India and a proposal for the recognition of Streptomyces alkaliterrae sp. nov.</title>
        <authorList>
            <person name="Golinska P."/>
        </authorList>
    </citation>
    <scope>NUCLEOTIDE SEQUENCE [LARGE SCALE GENOMIC DNA]</scope>
    <source>
        <strain evidence="5">OF3</strain>
    </source>
</reference>
<feature type="region of interest" description="Disordered" evidence="2">
    <location>
        <begin position="416"/>
        <end position="479"/>
    </location>
</feature>
<name>A0A7W3WP57_9ACTN</name>
<evidence type="ECO:0000256" key="2">
    <source>
        <dbReference type="SAM" id="MobiDB-lite"/>
    </source>
</evidence>
<dbReference type="AlphaFoldDB" id="A0A7W3WP57"/>
<comment type="caution">
    <text evidence="4">The sequence shown here is derived from an EMBL/GenBank/DDBJ whole genome shotgun (WGS) entry which is preliminary data.</text>
</comment>
<dbReference type="PANTHER" id="PTHR33392:SF6">
    <property type="entry name" value="POLYISOPRENYL-TEICHOIC ACID--PEPTIDOGLYCAN TEICHOIC ACID TRANSFERASE TAGU"/>
    <property type="match status" value="1"/>
</dbReference>
<organism evidence="4 5">
    <name type="scientific">Streptomyces alkaliterrae</name>
    <dbReference type="NCBI Taxonomy" id="2213162"/>
    <lineage>
        <taxon>Bacteria</taxon>
        <taxon>Bacillati</taxon>
        <taxon>Actinomycetota</taxon>
        <taxon>Actinomycetes</taxon>
        <taxon>Kitasatosporales</taxon>
        <taxon>Streptomycetaceae</taxon>
        <taxon>Streptomyces</taxon>
    </lineage>
</organism>
<proteinExistence type="inferred from homology"/>
<sequence length="479" mass="52183">MPRSWTLRPSPPAAKANESPIRRNVTGSRPAPAAGSIHGPAPARGRLCVPPRGVQPARTPEVRTGAGRPFACRRRRPRAAEREGLDAAVTDADAERGDRPERAAATGPEAADRPRPPARRRWPRWTAMGAAAVVLAGAGVGWALYQRLEGNITTDVTTAELLERYERERPEPALGRARNILILGSDDRSGGNRRYGRDTGTARSDTTILLHLAADRKSATAVSVPRDLMVRIPACERPDGSRTKAQFAQFNWAFEFGGAACAIRTVERLTDIRVDHHVVIDFQGFKRLVDAVGGVEVCLPEPVRDKDADLDLPAGRQTLRGEDALGYVRARQSIGNGSDTQRMARQQAFLASLVKKVRSNGVLMNPTRLYPVLDAATSSITADAGLNSLTELYDLVRSVRDIPDEDIRFLTVPRKPWERNPNRDELVQPEADRLFADLRADRQPPLPAPDEPDEPGGRAGPDGNRTPGGRDASQDVCAP</sequence>
<dbReference type="Pfam" id="PF03816">
    <property type="entry name" value="LytR_cpsA_psr"/>
    <property type="match status" value="1"/>
</dbReference>
<feature type="compositionally biased region" description="Basic and acidic residues" evidence="2">
    <location>
        <begin position="416"/>
        <end position="442"/>
    </location>
</feature>
<dbReference type="Gene3D" id="3.40.630.190">
    <property type="entry name" value="LCP protein"/>
    <property type="match status" value="1"/>
</dbReference>
<gene>
    <name evidence="4" type="ORF">H3146_21460</name>
</gene>
<evidence type="ECO:0000313" key="5">
    <source>
        <dbReference type="Proteomes" id="UP000525686"/>
    </source>
</evidence>
<feature type="domain" description="Cell envelope-related transcriptional attenuator" evidence="3">
    <location>
        <begin position="203"/>
        <end position="358"/>
    </location>
</feature>
<dbReference type="EMBL" id="JABJWZ010000264">
    <property type="protein sequence ID" value="MBB1255906.1"/>
    <property type="molecule type" value="Genomic_DNA"/>
</dbReference>
<feature type="compositionally biased region" description="Basic and acidic residues" evidence="2">
    <location>
        <begin position="93"/>
        <end position="102"/>
    </location>
</feature>
<dbReference type="Proteomes" id="UP000525686">
    <property type="component" value="Unassembled WGS sequence"/>
</dbReference>
<dbReference type="InterPro" id="IPR004474">
    <property type="entry name" value="LytR_CpsA_psr"/>
</dbReference>
<evidence type="ECO:0000313" key="4">
    <source>
        <dbReference type="EMBL" id="MBB1255906.1"/>
    </source>
</evidence>
<dbReference type="NCBIfam" id="TIGR00350">
    <property type="entry name" value="lytR_cpsA_psr"/>
    <property type="match status" value="1"/>
</dbReference>
<evidence type="ECO:0000259" key="3">
    <source>
        <dbReference type="Pfam" id="PF03816"/>
    </source>
</evidence>
<evidence type="ECO:0000256" key="1">
    <source>
        <dbReference type="ARBA" id="ARBA00006068"/>
    </source>
</evidence>
<accession>A0A7W3WP57</accession>
<dbReference type="InterPro" id="IPR050922">
    <property type="entry name" value="LytR/CpsA/Psr_CW_biosynth"/>
</dbReference>
<feature type="region of interest" description="Disordered" evidence="2">
    <location>
        <begin position="1"/>
        <end position="120"/>
    </location>
</feature>
<comment type="similarity">
    <text evidence="1">Belongs to the LytR/CpsA/Psr (LCP) family.</text>
</comment>